<dbReference type="CDD" id="cd01644">
    <property type="entry name" value="RT_pepA17"/>
    <property type="match status" value="1"/>
</dbReference>
<reference evidence="1 2" key="2">
    <citation type="journal article" date="2019" name="G3 (Bethesda)">
        <title>Hybrid Assembly of the Genome of the Entomopathogenic Nematode Steinernema carpocapsae Identifies the X-Chromosome.</title>
        <authorList>
            <person name="Serra L."/>
            <person name="Macchietto M."/>
            <person name="Macias-Munoz A."/>
            <person name="McGill C.J."/>
            <person name="Rodriguez I.M."/>
            <person name="Rodriguez B."/>
            <person name="Murad R."/>
            <person name="Mortazavi A."/>
        </authorList>
    </citation>
    <scope>NUCLEOTIDE SEQUENCE [LARGE SCALE GENOMIC DNA]</scope>
    <source>
        <strain evidence="1 2">ALL</strain>
    </source>
</reference>
<evidence type="ECO:0000313" key="1">
    <source>
        <dbReference type="EMBL" id="TKR73920.1"/>
    </source>
</evidence>
<dbReference type="Gene3D" id="3.10.10.10">
    <property type="entry name" value="HIV Type 1 Reverse Transcriptase, subunit A, domain 1"/>
    <property type="match status" value="1"/>
</dbReference>
<dbReference type="InterPro" id="IPR008042">
    <property type="entry name" value="Retrotrans_Pao"/>
</dbReference>
<organism evidence="1 2">
    <name type="scientific">Steinernema carpocapsae</name>
    <name type="common">Entomopathogenic nematode</name>
    <dbReference type="NCBI Taxonomy" id="34508"/>
    <lineage>
        <taxon>Eukaryota</taxon>
        <taxon>Metazoa</taxon>
        <taxon>Ecdysozoa</taxon>
        <taxon>Nematoda</taxon>
        <taxon>Chromadorea</taxon>
        <taxon>Rhabditida</taxon>
        <taxon>Tylenchina</taxon>
        <taxon>Panagrolaimomorpha</taxon>
        <taxon>Strongyloidoidea</taxon>
        <taxon>Steinernematidae</taxon>
        <taxon>Steinernema</taxon>
    </lineage>
</organism>
<dbReference type="Gene3D" id="3.30.70.270">
    <property type="match status" value="1"/>
</dbReference>
<comment type="caution">
    <text evidence="1">The sequence shown here is derived from an EMBL/GenBank/DDBJ whole genome shotgun (WGS) entry which is preliminary data.</text>
</comment>
<dbReference type="InterPro" id="IPR043128">
    <property type="entry name" value="Rev_trsase/Diguanyl_cyclase"/>
</dbReference>
<evidence type="ECO:0008006" key="3">
    <source>
        <dbReference type="Google" id="ProtNLM"/>
    </source>
</evidence>
<dbReference type="Proteomes" id="UP000298663">
    <property type="component" value="Unassembled WGS sequence"/>
</dbReference>
<proteinExistence type="predicted"/>
<reference evidence="1 2" key="1">
    <citation type="journal article" date="2015" name="Genome Biol.">
        <title>Comparative genomics of Steinernema reveals deeply conserved gene regulatory networks.</title>
        <authorList>
            <person name="Dillman A.R."/>
            <person name="Macchietto M."/>
            <person name="Porter C.F."/>
            <person name="Rogers A."/>
            <person name="Williams B."/>
            <person name="Antoshechkin I."/>
            <person name="Lee M.M."/>
            <person name="Goodwin Z."/>
            <person name="Lu X."/>
            <person name="Lewis E.E."/>
            <person name="Goodrich-Blair H."/>
            <person name="Stock S.P."/>
            <person name="Adams B.J."/>
            <person name="Sternberg P.W."/>
            <person name="Mortazavi A."/>
        </authorList>
    </citation>
    <scope>NUCLEOTIDE SEQUENCE [LARGE SCALE GENOMIC DNA]</scope>
    <source>
        <strain evidence="1 2">ALL</strain>
    </source>
</reference>
<protein>
    <recommendedName>
        <fullName evidence="3">Reverse transcriptase domain-containing protein</fullName>
    </recommendedName>
</protein>
<accession>A0A4U5MVR8</accession>
<evidence type="ECO:0000313" key="2">
    <source>
        <dbReference type="Proteomes" id="UP000298663"/>
    </source>
</evidence>
<gene>
    <name evidence="1" type="ORF">L596_021165</name>
</gene>
<dbReference type="STRING" id="34508.A0A4U5MVR8"/>
<dbReference type="AlphaFoldDB" id="A0A4U5MVR8"/>
<dbReference type="EMBL" id="AZBU02000006">
    <property type="protein sequence ID" value="TKR73920.1"/>
    <property type="molecule type" value="Genomic_DNA"/>
</dbReference>
<dbReference type="OrthoDB" id="5920525at2759"/>
<dbReference type="InterPro" id="IPR043502">
    <property type="entry name" value="DNA/RNA_pol_sf"/>
</dbReference>
<sequence>MVNDRVVEQFERDIRFSEEGYVIKLPWKTDGTKEELPDNRGIAVKRLHAIMKKYKDNDWVMSKYQETIEDQLQKGVIEEVDPNNPPTGEVVHYLSHHPVITPAKQTTKLRVVYDGSAHHVGKPSLNNALHQGPTILPNLVGQLLRFRFGKNAIIADVEKAFLQVVIDQSDRDATRFLWLKDVRKPPSDNNIRILRFRRVLFGVNASPFILGQTIVHHLDHFVPDVDLRNEIKQNLYVDNLVVTAETLEEGLKKYFQTKGIFNDIRMNLRDYSSNNQELLTLIPEKDRATSMQQRVLGIPWNTLDDTLEIACSFAAEVITTKRTMLKQHARNFDPLGFLTPLLIRTKVFIQKLWKKNYEWDTPMRTEDQQSWLKLLESIADFRKRIPRNCRGVWNKATIVVFSDASKVAQAACVYLLTDQGCHLMFARSKVNDTEKNQTIPKLELNAATIGARMSLTVGDELRSKCEIERVILFTDSEIALQWIKAPEPPEGAGTMVVNRWNEIRRIEAEWTSRKAPPEVGYIHTDLNPADCASRGISRAELDEHIWWNGPSFLTRDESEWPEKSRVQRLPPEKSVRVAVSRLKWIVHWQELPTDHSSSRSGSTPSA</sequence>
<dbReference type="PANTHER" id="PTHR47331:SF1">
    <property type="entry name" value="GAG-LIKE PROTEIN"/>
    <property type="match status" value="1"/>
</dbReference>
<dbReference type="Pfam" id="PF05380">
    <property type="entry name" value="Peptidase_A17"/>
    <property type="match status" value="1"/>
</dbReference>
<dbReference type="PANTHER" id="PTHR47331">
    <property type="entry name" value="PHD-TYPE DOMAIN-CONTAINING PROTEIN"/>
    <property type="match status" value="1"/>
</dbReference>
<keyword evidence="2" id="KW-1185">Reference proteome</keyword>
<dbReference type="SUPFAM" id="SSF56672">
    <property type="entry name" value="DNA/RNA polymerases"/>
    <property type="match status" value="1"/>
</dbReference>
<name>A0A4U5MVR8_STECR</name>